<protein>
    <submittedName>
        <fullName evidence="1">Uncharacterized protein</fullName>
    </submittedName>
</protein>
<dbReference type="AlphaFoldDB" id="A0A2T7DYZ2"/>
<sequence>MLADTLVGFQDLQEPMVTTSAVGPSPQEPIVTLSTTGLPPERVHLQESTATTSVVTPSPDRVRPQESIFSSSAVTPSSEQGLNLSKLLSFDPASVGSAILEVDDHQPDPTGVGSQLLHVKGLLSAPIDALVRDSDAVRQILEEIKCQLPEVLQIKLWPTGHLPFFRAKVE</sequence>
<dbReference type="Gramene" id="PUZ60804">
    <property type="protein sequence ID" value="PUZ60804"/>
    <property type="gene ID" value="GQ55_4G192800"/>
</dbReference>
<keyword evidence="2" id="KW-1185">Reference proteome</keyword>
<proteinExistence type="predicted"/>
<organism evidence="1 2">
    <name type="scientific">Panicum hallii var. hallii</name>
    <dbReference type="NCBI Taxonomy" id="1504633"/>
    <lineage>
        <taxon>Eukaryota</taxon>
        <taxon>Viridiplantae</taxon>
        <taxon>Streptophyta</taxon>
        <taxon>Embryophyta</taxon>
        <taxon>Tracheophyta</taxon>
        <taxon>Spermatophyta</taxon>
        <taxon>Magnoliopsida</taxon>
        <taxon>Liliopsida</taxon>
        <taxon>Poales</taxon>
        <taxon>Poaceae</taxon>
        <taxon>PACMAD clade</taxon>
        <taxon>Panicoideae</taxon>
        <taxon>Panicodae</taxon>
        <taxon>Paniceae</taxon>
        <taxon>Panicinae</taxon>
        <taxon>Panicum</taxon>
        <taxon>Panicum sect. Panicum</taxon>
    </lineage>
</organism>
<evidence type="ECO:0000313" key="2">
    <source>
        <dbReference type="Proteomes" id="UP000244336"/>
    </source>
</evidence>
<gene>
    <name evidence="1" type="ORF">GQ55_4G192800</name>
</gene>
<dbReference type="Proteomes" id="UP000244336">
    <property type="component" value="Chromosome 4"/>
</dbReference>
<reference evidence="1 2" key="1">
    <citation type="submission" date="2018-04" db="EMBL/GenBank/DDBJ databases">
        <title>WGS assembly of Panicum hallii var. hallii HAL2.</title>
        <authorList>
            <person name="Lovell J."/>
            <person name="Jenkins J."/>
            <person name="Lowry D."/>
            <person name="Mamidi S."/>
            <person name="Sreedasyam A."/>
            <person name="Weng X."/>
            <person name="Barry K."/>
            <person name="Bonette J."/>
            <person name="Campitelli B."/>
            <person name="Daum C."/>
            <person name="Gordon S."/>
            <person name="Gould B."/>
            <person name="Lipzen A."/>
            <person name="MacQueen A."/>
            <person name="Palacio-Mejia J."/>
            <person name="Plott C."/>
            <person name="Shakirov E."/>
            <person name="Shu S."/>
            <person name="Yoshinaga Y."/>
            <person name="Zane M."/>
            <person name="Rokhsar D."/>
            <person name="Grimwood J."/>
            <person name="Schmutz J."/>
            <person name="Juenger T."/>
        </authorList>
    </citation>
    <scope>NUCLEOTIDE SEQUENCE [LARGE SCALE GENOMIC DNA]</scope>
    <source>
        <strain evidence="2">cv. HAL2</strain>
    </source>
</reference>
<accession>A0A2T7DYZ2</accession>
<dbReference type="EMBL" id="CM009752">
    <property type="protein sequence ID" value="PUZ60804.1"/>
    <property type="molecule type" value="Genomic_DNA"/>
</dbReference>
<evidence type="ECO:0000313" key="1">
    <source>
        <dbReference type="EMBL" id="PUZ60804.1"/>
    </source>
</evidence>
<name>A0A2T7DYZ2_9POAL</name>